<protein>
    <recommendedName>
        <fullName evidence="4">LXG domain-containing protein</fullName>
    </recommendedName>
</protein>
<comment type="caution">
    <text evidence="2">The sequence shown here is derived from an EMBL/GenBank/DDBJ whole genome shotgun (WGS) entry which is preliminary data.</text>
</comment>
<proteinExistence type="predicted"/>
<name>A0ABR8XFC5_9BACL</name>
<dbReference type="EMBL" id="JACSQA010000026">
    <property type="protein sequence ID" value="MBD8027874.1"/>
    <property type="molecule type" value="Genomic_DNA"/>
</dbReference>
<feature type="region of interest" description="Disordered" evidence="1">
    <location>
        <begin position="107"/>
        <end position="128"/>
    </location>
</feature>
<sequence length="504" mass="55701">MSKLKVDIDRVNDLTPSFSQVTTKVSNTTDKVASIRSQIDYRIKARHGIGDQLYKISNELQTIEKNMQKLVSFLQNSMDKYAEAEQKIARQVPMLLNVIGKNNKSIDENDSMKINDAQSDTSESDDSNPFIETWNSFKEIGKDFFDGLEERGEKALDSPYDFFNYLSIGALDGLNSGLKSRNEKKFDSTYDFFNYLTLGFTDTAKEAILPEDPFSKEHWLNSLGVVTTVAGLKGATPKTGSLKNGNDIKVLTNKTSGSVQAGIEDLSIDKYLNQIKNNIQELTNVAGNGLNMMPATGVATGAGVTMMKGLDNFQGLSKTAVKTENTTKPVDKIDEGNIKGIGANKIASEPNPVSKYDDFYSYDYNSLNNPGPLAKFRGQPNKNFYGGRYNIEVLTKPKIFYRAGDINSPLGQWFTEKPPSSIAEVRIDTAVKEQWIDKNGVLTGTSRLNTVFKIEIPAGTTIYKGPVGSQGGIYQGGLDIIQIYIKEPWNIEEGVKVIGSWPLK</sequence>
<evidence type="ECO:0000313" key="2">
    <source>
        <dbReference type="EMBL" id="MBD8027874.1"/>
    </source>
</evidence>
<dbReference type="RefSeq" id="WP_191708294.1">
    <property type="nucleotide sequence ID" value="NZ_JACSQA010000026.1"/>
</dbReference>
<evidence type="ECO:0000313" key="3">
    <source>
        <dbReference type="Proteomes" id="UP000640930"/>
    </source>
</evidence>
<reference evidence="2 3" key="1">
    <citation type="submission" date="2020-08" db="EMBL/GenBank/DDBJ databases">
        <title>A Genomic Blueprint of the Chicken Gut Microbiome.</title>
        <authorList>
            <person name="Gilroy R."/>
            <person name="Ravi A."/>
            <person name="Getino M."/>
            <person name="Pursley I."/>
            <person name="Horton D.L."/>
            <person name="Alikhan N.-F."/>
            <person name="Baker D."/>
            <person name="Gharbi K."/>
            <person name="Hall N."/>
            <person name="Watson M."/>
            <person name="Adriaenssens E.M."/>
            <person name="Foster-Nyarko E."/>
            <person name="Jarju S."/>
            <person name="Secka A."/>
            <person name="Antonio M."/>
            <person name="Oren A."/>
            <person name="Chaudhuri R."/>
            <person name="La Ragione R.M."/>
            <person name="Hildebrand F."/>
            <person name="Pallen M.J."/>
        </authorList>
    </citation>
    <scope>NUCLEOTIDE SEQUENCE [LARGE SCALE GENOMIC DNA]</scope>
    <source>
        <strain evidence="2 3">Re31</strain>
    </source>
</reference>
<accession>A0ABR8XFC5</accession>
<keyword evidence="3" id="KW-1185">Reference proteome</keyword>
<evidence type="ECO:0000256" key="1">
    <source>
        <dbReference type="SAM" id="MobiDB-lite"/>
    </source>
</evidence>
<evidence type="ECO:0008006" key="4">
    <source>
        <dbReference type="Google" id="ProtNLM"/>
    </source>
</evidence>
<dbReference type="Proteomes" id="UP000640930">
    <property type="component" value="Unassembled WGS sequence"/>
</dbReference>
<gene>
    <name evidence="2" type="ORF">H9636_14575</name>
</gene>
<organism evidence="2 3">
    <name type="scientific">Ureibacillus galli</name>
    <dbReference type="NCBI Taxonomy" id="2762222"/>
    <lineage>
        <taxon>Bacteria</taxon>
        <taxon>Bacillati</taxon>
        <taxon>Bacillota</taxon>
        <taxon>Bacilli</taxon>
        <taxon>Bacillales</taxon>
        <taxon>Caryophanaceae</taxon>
        <taxon>Ureibacillus</taxon>
    </lineage>
</organism>